<accession>A0ABW3NN71</accession>
<dbReference type="InterPro" id="IPR025667">
    <property type="entry name" value="SprB_repeat"/>
</dbReference>
<comment type="caution">
    <text evidence="2">The sequence shown here is derived from an EMBL/GenBank/DDBJ whole genome shotgun (WGS) entry which is preliminary data.</text>
</comment>
<evidence type="ECO:0000313" key="3">
    <source>
        <dbReference type="Proteomes" id="UP001597131"/>
    </source>
</evidence>
<name>A0ABW3NN71_9FLAO</name>
<keyword evidence="1" id="KW-0732">Signal</keyword>
<proteinExistence type="predicted"/>
<feature type="signal peptide" evidence="1">
    <location>
        <begin position="1"/>
        <end position="27"/>
    </location>
</feature>
<dbReference type="InterPro" id="IPR013783">
    <property type="entry name" value="Ig-like_fold"/>
</dbReference>
<evidence type="ECO:0008006" key="4">
    <source>
        <dbReference type="Google" id="ProtNLM"/>
    </source>
</evidence>
<reference evidence="3" key="1">
    <citation type="journal article" date="2019" name="Int. J. Syst. Evol. Microbiol.">
        <title>The Global Catalogue of Microorganisms (GCM) 10K type strain sequencing project: providing services to taxonomists for standard genome sequencing and annotation.</title>
        <authorList>
            <consortium name="The Broad Institute Genomics Platform"/>
            <consortium name="The Broad Institute Genome Sequencing Center for Infectious Disease"/>
            <person name="Wu L."/>
            <person name="Ma J."/>
        </authorList>
    </citation>
    <scope>NUCLEOTIDE SEQUENCE [LARGE SCALE GENOMIC DNA]</scope>
    <source>
        <strain evidence="3">CCUG 64793</strain>
    </source>
</reference>
<evidence type="ECO:0000256" key="1">
    <source>
        <dbReference type="SAM" id="SignalP"/>
    </source>
</evidence>
<gene>
    <name evidence="2" type="ORF">ACFQ3Q_05100</name>
</gene>
<dbReference type="Proteomes" id="UP001597131">
    <property type="component" value="Unassembled WGS sequence"/>
</dbReference>
<keyword evidence="3" id="KW-1185">Reference proteome</keyword>
<dbReference type="Pfam" id="PF13573">
    <property type="entry name" value="SprB"/>
    <property type="match status" value="1"/>
</dbReference>
<evidence type="ECO:0000313" key="2">
    <source>
        <dbReference type="EMBL" id="MFD1095118.1"/>
    </source>
</evidence>
<dbReference type="EMBL" id="JBHTLI010000001">
    <property type="protein sequence ID" value="MFD1095118.1"/>
    <property type="molecule type" value="Genomic_DNA"/>
</dbReference>
<organism evidence="2 3">
    <name type="scientific">Salegentibacter chungangensis</name>
    <dbReference type="NCBI Taxonomy" id="1335724"/>
    <lineage>
        <taxon>Bacteria</taxon>
        <taxon>Pseudomonadati</taxon>
        <taxon>Bacteroidota</taxon>
        <taxon>Flavobacteriia</taxon>
        <taxon>Flavobacteriales</taxon>
        <taxon>Flavobacteriaceae</taxon>
        <taxon>Salegentibacter</taxon>
    </lineage>
</organism>
<feature type="non-terminal residue" evidence="2">
    <location>
        <position position="154"/>
    </location>
</feature>
<feature type="chain" id="PRO_5047305127" description="Adhesin" evidence="1">
    <location>
        <begin position="28"/>
        <end position="154"/>
    </location>
</feature>
<dbReference type="Gene3D" id="2.60.40.10">
    <property type="entry name" value="Immunoglobulins"/>
    <property type="match status" value="1"/>
</dbReference>
<protein>
    <recommendedName>
        <fullName evidence="4">Adhesin</fullName>
    </recommendedName>
</protein>
<sequence length="154" mass="15777">MGKITLPKIFKNCLVLFLIFSGTYLSASNEYAAPAITVDSAVNVSCNGASDGSISISISGGATPYSYSWSGPGSYSSTNQDISNLAPGTYTITVTDSNNDPAVKEINLVVEDNLDPTITAPSKVNVNNDPGACSASGVTLGNPTTSDNCGVKQV</sequence>